<evidence type="ECO:0000256" key="1">
    <source>
        <dbReference type="ARBA" id="ARBA00023242"/>
    </source>
</evidence>
<dbReference type="Proteomes" id="UP000620124">
    <property type="component" value="Unassembled WGS sequence"/>
</dbReference>
<dbReference type="GO" id="GO:0008270">
    <property type="term" value="F:zinc ion binding"/>
    <property type="evidence" value="ECO:0007669"/>
    <property type="project" value="InterPro"/>
</dbReference>
<evidence type="ECO:0000313" key="5">
    <source>
        <dbReference type="Proteomes" id="UP000620124"/>
    </source>
</evidence>
<evidence type="ECO:0000256" key="2">
    <source>
        <dbReference type="SAM" id="MobiDB-lite"/>
    </source>
</evidence>
<comment type="caution">
    <text evidence="4">The sequence shown here is derived from an EMBL/GenBank/DDBJ whole genome shotgun (WGS) entry which is preliminary data.</text>
</comment>
<dbReference type="InterPro" id="IPR036864">
    <property type="entry name" value="Zn2-C6_fun-type_DNA-bd_sf"/>
</dbReference>
<protein>
    <submittedName>
        <fullName evidence="4">C6 finger domain</fullName>
    </submittedName>
</protein>
<evidence type="ECO:0000259" key="3">
    <source>
        <dbReference type="PROSITE" id="PS50048"/>
    </source>
</evidence>
<organism evidence="4 5">
    <name type="scientific">Mycena venus</name>
    <dbReference type="NCBI Taxonomy" id="2733690"/>
    <lineage>
        <taxon>Eukaryota</taxon>
        <taxon>Fungi</taxon>
        <taxon>Dikarya</taxon>
        <taxon>Basidiomycota</taxon>
        <taxon>Agaricomycotina</taxon>
        <taxon>Agaricomycetes</taxon>
        <taxon>Agaricomycetidae</taxon>
        <taxon>Agaricales</taxon>
        <taxon>Marasmiineae</taxon>
        <taxon>Mycenaceae</taxon>
        <taxon>Mycena</taxon>
    </lineage>
</organism>
<dbReference type="OrthoDB" id="2260578at2759"/>
<sequence length="230" mass="25995">MDTHNRPLPPILPPIFLTRRRVIIACTNCRKRKIRCLTPEDPPLNPCDRCTKKGLKCEYITIANQRDETLSAGRGSRRGHPPAHGYSHSVRPRDPHWNGSPRMDPLAPPLPQRNVNQVHNLQLPDAMGSSTTQYRYPPIRTQSDSAYTTNDYNYNHNRGSQYQATGLPGTLQPHPYLDPARDFAPLRRYSDDARSAQFRVQDAGGPYGAPQWARCGVCPLGSCRCGWQRD</sequence>
<name>A0A8H6YS38_9AGAR</name>
<dbReference type="Pfam" id="PF00172">
    <property type="entry name" value="Zn_clus"/>
    <property type="match status" value="1"/>
</dbReference>
<evidence type="ECO:0000313" key="4">
    <source>
        <dbReference type="EMBL" id="KAF7366180.1"/>
    </source>
</evidence>
<accession>A0A8H6YS38</accession>
<dbReference type="PANTHER" id="PTHR31668">
    <property type="entry name" value="GLUCOSE TRANSPORT TRANSCRIPTION REGULATOR RGT1-RELATED-RELATED"/>
    <property type="match status" value="1"/>
</dbReference>
<dbReference type="PROSITE" id="PS50048">
    <property type="entry name" value="ZN2_CY6_FUNGAL_2"/>
    <property type="match status" value="1"/>
</dbReference>
<dbReference type="SUPFAM" id="SSF57701">
    <property type="entry name" value="Zn2/Cys6 DNA-binding domain"/>
    <property type="match status" value="1"/>
</dbReference>
<feature type="region of interest" description="Disordered" evidence="2">
    <location>
        <begin position="68"/>
        <end position="105"/>
    </location>
</feature>
<proteinExistence type="predicted"/>
<dbReference type="Gene3D" id="4.10.240.10">
    <property type="entry name" value="Zn(2)-C6 fungal-type DNA-binding domain"/>
    <property type="match status" value="1"/>
</dbReference>
<dbReference type="EMBL" id="JACAZI010000003">
    <property type="protein sequence ID" value="KAF7366180.1"/>
    <property type="molecule type" value="Genomic_DNA"/>
</dbReference>
<dbReference type="SMART" id="SM00066">
    <property type="entry name" value="GAL4"/>
    <property type="match status" value="1"/>
</dbReference>
<feature type="domain" description="Zn(2)-C6 fungal-type" evidence="3">
    <location>
        <begin position="25"/>
        <end position="59"/>
    </location>
</feature>
<keyword evidence="5" id="KW-1185">Reference proteome</keyword>
<keyword evidence="1" id="KW-0539">Nucleus</keyword>
<dbReference type="AlphaFoldDB" id="A0A8H6YS38"/>
<reference evidence="4" key="1">
    <citation type="submission" date="2020-05" db="EMBL/GenBank/DDBJ databases">
        <title>Mycena genomes resolve the evolution of fungal bioluminescence.</title>
        <authorList>
            <person name="Tsai I.J."/>
        </authorList>
    </citation>
    <scope>NUCLEOTIDE SEQUENCE</scope>
    <source>
        <strain evidence="4">CCC161011</strain>
    </source>
</reference>
<dbReference type="InterPro" id="IPR001138">
    <property type="entry name" value="Zn2Cys6_DnaBD"/>
</dbReference>
<dbReference type="GO" id="GO:0000981">
    <property type="term" value="F:DNA-binding transcription factor activity, RNA polymerase II-specific"/>
    <property type="evidence" value="ECO:0007669"/>
    <property type="project" value="InterPro"/>
</dbReference>
<gene>
    <name evidence="4" type="ORF">MVEN_00495000</name>
</gene>
<dbReference type="InterPro" id="IPR050797">
    <property type="entry name" value="Carb_Metab_Trans_Reg"/>
</dbReference>
<dbReference type="CDD" id="cd00067">
    <property type="entry name" value="GAL4"/>
    <property type="match status" value="1"/>
</dbReference>
<dbReference type="PROSITE" id="PS00463">
    <property type="entry name" value="ZN2_CY6_FUNGAL_1"/>
    <property type="match status" value="1"/>
</dbReference>